<evidence type="ECO:0000313" key="3">
    <source>
        <dbReference type="Proteomes" id="UP000198280"/>
    </source>
</evidence>
<evidence type="ECO:0000256" key="1">
    <source>
        <dbReference type="SAM" id="MobiDB-lite"/>
    </source>
</evidence>
<dbReference type="EMBL" id="FZOF01000035">
    <property type="protein sequence ID" value="SNT53591.1"/>
    <property type="molecule type" value="Genomic_DNA"/>
</dbReference>
<gene>
    <name evidence="2" type="ORF">SAMN05216252_13554</name>
</gene>
<dbReference type="RefSeq" id="WP_179280170.1">
    <property type="nucleotide sequence ID" value="NZ_FZOF01000035.1"/>
</dbReference>
<dbReference type="AlphaFoldDB" id="A0A239NFC1"/>
<feature type="region of interest" description="Disordered" evidence="1">
    <location>
        <begin position="1"/>
        <end position="56"/>
    </location>
</feature>
<proteinExistence type="predicted"/>
<name>A0A239NFC1_9ACTN</name>
<accession>A0A239NFC1</accession>
<evidence type="ECO:0000313" key="2">
    <source>
        <dbReference type="EMBL" id="SNT53591.1"/>
    </source>
</evidence>
<sequence>MDRCATSRLRNAGIPEPGETDLPYLDARNARTLGTSFDDQSGERGWGPAAPDYWRP</sequence>
<dbReference type="Proteomes" id="UP000198280">
    <property type="component" value="Unassembled WGS sequence"/>
</dbReference>
<organism evidence="2 3">
    <name type="scientific">Actinacidiphila glaucinigra</name>
    <dbReference type="NCBI Taxonomy" id="235986"/>
    <lineage>
        <taxon>Bacteria</taxon>
        <taxon>Bacillati</taxon>
        <taxon>Actinomycetota</taxon>
        <taxon>Actinomycetes</taxon>
        <taxon>Kitasatosporales</taxon>
        <taxon>Streptomycetaceae</taxon>
        <taxon>Actinacidiphila</taxon>
    </lineage>
</organism>
<protein>
    <submittedName>
        <fullName evidence="2">Uncharacterized protein</fullName>
    </submittedName>
</protein>
<keyword evidence="3" id="KW-1185">Reference proteome</keyword>
<reference evidence="2 3" key="1">
    <citation type="submission" date="2017-06" db="EMBL/GenBank/DDBJ databases">
        <authorList>
            <person name="Kim H.J."/>
            <person name="Triplett B.A."/>
        </authorList>
    </citation>
    <scope>NUCLEOTIDE SEQUENCE [LARGE SCALE GENOMIC DNA]</scope>
    <source>
        <strain evidence="2 3">CGMCC 4.1858</strain>
    </source>
</reference>